<protein>
    <recommendedName>
        <fullName evidence="2">Anti-sigma factor antagonist</fullName>
    </recommendedName>
</protein>
<reference evidence="5" key="1">
    <citation type="submission" date="2023-02" db="EMBL/GenBank/DDBJ databases">
        <title>Actinomadura rubrobrunea NBRC 14622.</title>
        <authorList>
            <person name="Ichikawa N."/>
            <person name="Sato H."/>
            <person name="Tonouchi N."/>
        </authorList>
    </citation>
    <scope>NUCLEOTIDE SEQUENCE</scope>
    <source>
        <strain evidence="5">NBRC 14622</strain>
    </source>
</reference>
<dbReference type="NCBIfam" id="TIGR00377">
    <property type="entry name" value="ant_ant_sig"/>
    <property type="match status" value="1"/>
</dbReference>
<sequence>MGAAQDTPSAGPRLTVNVGRPGPWQPVQVGGELDLATVPELFERISELIASRPEPFIALDMSGVTFCDSSGINTLIRLWKHAKAAGGDLVLMRPDPRVARLLKITAVDRHLRICDDVPDRTGPDVS</sequence>
<dbReference type="PANTHER" id="PTHR33495:SF2">
    <property type="entry name" value="ANTI-SIGMA FACTOR ANTAGONIST TM_1081-RELATED"/>
    <property type="match status" value="1"/>
</dbReference>
<dbReference type="Pfam" id="PF01740">
    <property type="entry name" value="STAS"/>
    <property type="match status" value="1"/>
</dbReference>
<comment type="caution">
    <text evidence="5">The sequence shown here is derived from an EMBL/GenBank/DDBJ whole genome shotgun (WGS) entry which is preliminary data.</text>
</comment>
<evidence type="ECO:0000256" key="1">
    <source>
        <dbReference type="ARBA" id="ARBA00009013"/>
    </source>
</evidence>
<feature type="domain" description="STAS" evidence="4">
    <location>
        <begin position="27"/>
        <end position="126"/>
    </location>
</feature>
<evidence type="ECO:0000313" key="6">
    <source>
        <dbReference type="Proteomes" id="UP001165124"/>
    </source>
</evidence>
<dbReference type="Gene3D" id="3.30.750.24">
    <property type="entry name" value="STAS domain"/>
    <property type="match status" value="1"/>
</dbReference>
<organism evidence="5 6">
    <name type="scientific">Actinomadura rubrobrunea</name>
    <dbReference type="NCBI Taxonomy" id="115335"/>
    <lineage>
        <taxon>Bacteria</taxon>
        <taxon>Bacillati</taxon>
        <taxon>Actinomycetota</taxon>
        <taxon>Actinomycetes</taxon>
        <taxon>Streptosporangiales</taxon>
        <taxon>Thermomonosporaceae</taxon>
        <taxon>Actinomadura</taxon>
    </lineage>
</organism>
<feature type="region of interest" description="Disordered" evidence="3">
    <location>
        <begin position="1"/>
        <end position="22"/>
    </location>
</feature>
<evidence type="ECO:0000256" key="3">
    <source>
        <dbReference type="SAM" id="MobiDB-lite"/>
    </source>
</evidence>
<dbReference type="AlphaFoldDB" id="A0A9W6PZG3"/>
<dbReference type="EMBL" id="BSRZ01000017">
    <property type="protein sequence ID" value="GLW66742.1"/>
    <property type="molecule type" value="Genomic_DNA"/>
</dbReference>
<name>A0A9W6PZG3_9ACTN</name>
<dbReference type="Proteomes" id="UP001165124">
    <property type="component" value="Unassembled WGS sequence"/>
</dbReference>
<dbReference type="PANTHER" id="PTHR33495">
    <property type="entry name" value="ANTI-SIGMA FACTOR ANTAGONIST TM_1081-RELATED-RELATED"/>
    <property type="match status" value="1"/>
</dbReference>
<dbReference type="InterPro" id="IPR036513">
    <property type="entry name" value="STAS_dom_sf"/>
</dbReference>
<dbReference type="PROSITE" id="PS50801">
    <property type="entry name" value="STAS"/>
    <property type="match status" value="1"/>
</dbReference>
<proteinExistence type="inferred from homology"/>
<dbReference type="InterPro" id="IPR002645">
    <property type="entry name" value="STAS_dom"/>
</dbReference>
<dbReference type="SUPFAM" id="SSF52091">
    <property type="entry name" value="SpoIIaa-like"/>
    <property type="match status" value="1"/>
</dbReference>
<evidence type="ECO:0000259" key="4">
    <source>
        <dbReference type="PROSITE" id="PS50801"/>
    </source>
</evidence>
<dbReference type="RefSeq" id="WP_067917070.1">
    <property type="nucleotide sequence ID" value="NZ_BSRZ01000017.1"/>
</dbReference>
<evidence type="ECO:0000313" key="5">
    <source>
        <dbReference type="EMBL" id="GLW66742.1"/>
    </source>
</evidence>
<accession>A0A9W6PZG3</accession>
<comment type="similarity">
    <text evidence="1 2">Belongs to the anti-sigma-factor antagonist family.</text>
</comment>
<dbReference type="InterPro" id="IPR003658">
    <property type="entry name" value="Anti-sigma_ant"/>
</dbReference>
<dbReference type="CDD" id="cd07043">
    <property type="entry name" value="STAS_anti-anti-sigma_factors"/>
    <property type="match status" value="1"/>
</dbReference>
<dbReference type="GO" id="GO:0043856">
    <property type="term" value="F:anti-sigma factor antagonist activity"/>
    <property type="evidence" value="ECO:0007669"/>
    <property type="project" value="InterPro"/>
</dbReference>
<keyword evidence="6" id="KW-1185">Reference proteome</keyword>
<gene>
    <name evidence="5" type="ORF">Arub01_49860</name>
</gene>
<evidence type="ECO:0000256" key="2">
    <source>
        <dbReference type="RuleBase" id="RU003749"/>
    </source>
</evidence>